<keyword evidence="1" id="KW-0175">Coiled coil</keyword>
<gene>
    <name evidence="2" type="primary">IL-3A_079R</name>
    <name evidence="2" type="ORF">PBCVIL3A_079R</name>
</gene>
<evidence type="ECO:0000256" key="1">
    <source>
        <dbReference type="SAM" id="Coils"/>
    </source>
</evidence>
<evidence type="ECO:0000313" key="2">
    <source>
        <dbReference type="EMBL" id="AGE53759.1"/>
    </source>
</evidence>
<protein>
    <submittedName>
        <fullName evidence="2">Uncharacterized protein</fullName>
    </submittedName>
</protein>
<proteinExistence type="predicted"/>
<dbReference type="InterPro" id="IPR009820">
    <property type="entry name" value="DUF1390"/>
</dbReference>
<dbReference type="Proteomes" id="UP000247091">
    <property type="component" value="Segment"/>
</dbReference>
<evidence type="ECO:0000313" key="3">
    <source>
        <dbReference type="Proteomes" id="UP000247091"/>
    </source>
</evidence>
<accession>M1HU99</accession>
<organism evidence="2 3">
    <name type="scientific">Paramecium bursaria Chlorella virus IL3A</name>
    <name type="common">PBCV-IL3A</name>
    <dbReference type="NCBI Taxonomy" id="46019"/>
    <lineage>
        <taxon>Viruses</taxon>
        <taxon>Varidnaviria</taxon>
        <taxon>Bamfordvirae</taxon>
        <taxon>Nucleocytoviricota</taxon>
        <taxon>Megaviricetes</taxon>
        <taxon>Algavirales</taxon>
        <taxon>Phycodnaviridae</taxon>
        <taxon>Chlorovirus</taxon>
        <taxon>Chlorovirus illinoense</taxon>
    </lineage>
</organism>
<feature type="coiled-coil region" evidence="1">
    <location>
        <begin position="57"/>
        <end position="84"/>
    </location>
</feature>
<reference evidence="2 3" key="1">
    <citation type="submission" date="2012-10" db="EMBL/GenBank/DDBJ databases">
        <title>Towards defining the chloroviruses: a genomic journey through a genus of large DNA viruses.</title>
        <authorList>
            <person name="Jeanniard A."/>
            <person name="Dunigan D.D."/>
            <person name="Gurnon J.R."/>
            <person name="Agarkova I."/>
            <person name="Kang M."/>
            <person name="Vitek J."/>
            <person name="Duncan G."/>
            <person name="McClung O.W."/>
            <person name="Larsen M."/>
            <person name="Claverie J.-M."/>
            <person name="Van Etten J.L."/>
            <person name="Blanc G."/>
        </authorList>
    </citation>
    <scope>NUCLEOTIDE SEQUENCE [LARGE SCALE GENOMIC DNA]</scope>
</reference>
<organismHost>
    <name type="scientific">Chlorella</name>
    <dbReference type="NCBI Taxonomy" id="3071"/>
</organismHost>
<name>M1HU99_PBCVI</name>
<dbReference type="Pfam" id="PF07150">
    <property type="entry name" value="DUF1390"/>
    <property type="match status" value="1"/>
</dbReference>
<dbReference type="EMBL" id="JX997169">
    <property type="protein sequence ID" value="AGE53759.1"/>
    <property type="molecule type" value="Genomic_DNA"/>
</dbReference>
<sequence length="188" mass="21914">METFEIKLHSCGCGYKTLDKSNANRHKKTSCGQQMTSQTEEFVFKNEYAEKFPDEDKNELERVNMKLRKEIKKLKLQLQFVDDDEDDITDDEDVYPGLVYYVVDRELPTRGKIGRTMDMNIKKLKTRYSTFGDPLIICFVSMDIKTDEKKLKDAMKAAGCMNTERGKESIHHSENAMFVFQRVALQNQ</sequence>